<dbReference type="InterPro" id="IPR016161">
    <property type="entry name" value="Ald_DH/histidinol_DH"/>
</dbReference>
<evidence type="ECO:0000256" key="1">
    <source>
        <dbReference type="ARBA" id="ARBA00009986"/>
    </source>
</evidence>
<dbReference type="SUPFAM" id="SSF53720">
    <property type="entry name" value="ALDH-like"/>
    <property type="match status" value="1"/>
</dbReference>
<dbReference type="PROSITE" id="PS00070">
    <property type="entry name" value="ALDEHYDE_DEHYDR_CYS"/>
    <property type="match status" value="1"/>
</dbReference>
<dbReference type="PROSITE" id="PS00687">
    <property type="entry name" value="ALDEHYDE_DEHYDR_GLU"/>
    <property type="match status" value="1"/>
</dbReference>
<evidence type="ECO:0000256" key="4">
    <source>
        <dbReference type="ARBA" id="ARBA00022958"/>
    </source>
</evidence>
<feature type="active site" evidence="7">
    <location>
        <position position="259"/>
    </location>
</feature>
<dbReference type="FunFam" id="3.40.605.10:FF:000001">
    <property type="entry name" value="Aldehyde dehydrogenase 1"/>
    <property type="match status" value="1"/>
</dbReference>
<evidence type="ECO:0000313" key="11">
    <source>
        <dbReference type="Proteomes" id="UP000436911"/>
    </source>
</evidence>
<keyword evidence="4" id="KW-0630">Potassium</keyword>
<accession>A0A368P185</accession>
<evidence type="ECO:0000256" key="8">
    <source>
        <dbReference type="RuleBase" id="RU003345"/>
    </source>
</evidence>
<reference evidence="10 11" key="1">
    <citation type="submission" date="2018-08" db="EMBL/GenBank/DDBJ databases">
        <title>Genome sequencing of Agrobacterium vitis strain ICMP 10754.</title>
        <authorList>
            <person name="Visnovsky S.B."/>
            <person name="Pitman A.R."/>
        </authorList>
    </citation>
    <scope>NUCLEOTIDE SEQUENCE [LARGE SCALE GENOMIC DNA]</scope>
    <source>
        <strain evidence="10 11">ICMP 10754</strain>
    </source>
</reference>
<evidence type="ECO:0000313" key="10">
    <source>
        <dbReference type="EMBL" id="KAA3530197.1"/>
    </source>
</evidence>
<dbReference type="InterPro" id="IPR016163">
    <property type="entry name" value="Ald_DH_C"/>
</dbReference>
<dbReference type="RefSeq" id="WP_060717465.1">
    <property type="nucleotide sequence ID" value="NZ_CP055266.1"/>
</dbReference>
<dbReference type="Gene3D" id="3.40.605.10">
    <property type="entry name" value="Aldehyde Dehydrogenase, Chain A, domain 1"/>
    <property type="match status" value="1"/>
</dbReference>
<dbReference type="OrthoDB" id="8175464at2"/>
<keyword evidence="3" id="KW-0521">NADP</keyword>
<dbReference type="GeneID" id="60680800"/>
<sequence>MTLSFDPDTIALPIGHFIGDTLVDANGALDMCRPSDGKTYAGCPVANEDMVDRAVQTAKQALKTSKWGSVRPRERTIVLQRWADLIEREAETLAKLEALSSTRPVGHLIAGDIAVTAEQIRFFAEMADKEGDALVPTDGDSLGMIMSEPYGVVGAITPWNFPVSMAGWKLGPALAAGNAVVLKPSEMTPFSSIYLAQLAVRAGIPAGLINIVLGDGPVTGNAITGHPDIAKVSFTGSTGAGQAIMGNIARTGVKPMTLELGGKSPQLVFADADLDKAAAAIAQSILSNAGQACVAGSRLIVERSVMEPLAEAIIVKMKAVKAGPTWDAATQYSPIISQRQRERIDGIVKAAIDAGAECLTGGDIMEGDGYFYTPTLLSHVDQHSPAVTQEIFGPVLTMQSFEHEDEALALADHPTYGLCAGLFTRDLSRALHLTRSLQAGTVWVNRYGRSRDHILPTGGYKQSGIGKDLGREAYHANRKSKSVLISL</sequence>
<evidence type="ECO:0000256" key="7">
    <source>
        <dbReference type="PROSITE-ProRule" id="PRU10007"/>
    </source>
</evidence>
<dbReference type="GO" id="GO:0004030">
    <property type="term" value="F:aldehyde dehydrogenase [NAD(P)+] activity"/>
    <property type="evidence" value="ECO:0007669"/>
    <property type="project" value="UniProtKB-ARBA"/>
</dbReference>
<dbReference type="AlphaFoldDB" id="A0A368P185"/>
<evidence type="ECO:0000256" key="3">
    <source>
        <dbReference type="ARBA" id="ARBA00022857"/>
    </source>
</evidence>
<keyword evidence="5 8" id="KW-0560">Oxidoreductase</keyword>
<comment type="caution">
    <text evidence="10">The sequence shown here is derived from an EMBL/GenBank/DDBJ whole genome shotgun (WGS) entry which is preliminary data.</text>
</comment>
<gene>
    <name evidence="10" type="ORF">DXT89_05540</name>
</gene>
<feature type="domain" description="Aldehyde dehydrogenase" evidence="9">
    <location>
        <begin position="28"/>
        <end position="483"/>
    </location>
</feature>
<organism evidence="10 11">
    <name type="scientific">Agrobacterium vitis</name>
    <name type="common">Rhizobium vitis</name>
    <dbReference type="NCBI Taxonomy" id="373"/>
    <lineage>
        <taxon>Bacteria</taxon>
        <taxon>Pseudomonadati</taxon>
        <taxon>Pseudomonadota</taxon>
        <taxon>Alphaproteobacteria</taxon>
        <taxon>Hyphomicrobiales</taxon>
        <taxon>Rhizobiaceae</taxon>
        <taxon>Rhizobium/Agrobacterium group</taxon>
        <taxon>Agrobacterium</taxon>
    </lineage>
</organism>
<comment type="similarity">
    <text evidence="1 8">Belongs to the aldehyde dehydrogenase family.</text>
</comment>
<evidence type="ECO:0000259" key="9">
    <source>
        <dbReference type="Pfam" id="PF00171"/>
    </source>
</evidence>
<dbReference type="Gene3D" id="3.40.309.10">
    <property type="entry name" value="Aldehyde Dehydrogenase, Chain A, domain 2"/>
    <property type="match status" value="1"/>
</dbReference>
<dbReference type="Proteomes" id="UP000436911">
    <property type="component" value="Unassembled WGS sequence"/>
</dbReference>
<protein>
    <submittedName>
        <fullName evidence="10">Aldehyde dehydrogenase family protein</fullName>
    </submittedName>
</protein>
<dbReference type="Pfam" id="PF00171">
    <property type="entry name" value="Aldedh"/>
    <property type="match status" value="1"/>
</dbReference>
<dbReference type="InterPro" id="IPR016162">
    <property type="entry name" value="Ald_DH_N"/>
</dbReference>
<dbReference type="FunFam" id="3.40.309.10:FF:000012">
    <property type="entry name" value="Betaine aldehyde dehydrogenase"/>
    <property type="match status" value="1"/>
</dbReference>
<evidence type="ECO:0000256" key="6">
    <source>
        <dbReference type="ARBA" id="ARBA00023097"/>
    </source>
</evidence>
<proteinExistence type="inferred from homology"/>
<dbReference type="GO" id="GO:0046872">
    <property type="term" value="F:metal ion binding"/>
    <property type="evidence" value="ECO:0007669"/>
    <property type="project" value="UniProtKB-KW"/>
</dbReference>
<keyword evidence="2" id="KW-0479">Metal-binding</keyword>
<dbReference type="InterPro" id="IPR015590">
    <property type="entry name" value="Aldehyde_DH_dom"/>
</dbReference>
<dbReference type="PANTHER" id="PTHR11699">
    <property type="entry name" value="ALDEHYDE DEHYDROGENASE-RELATED"/>
    <property type="match status" value="1"/>
</dbReference>
<evidence type="ECO:0000256" key="2">
    <source>
        <dbReference type="ARBA" id="ARBA00022723"/>
    </source>
</evidence>
<evidence type="ECO:0000256" key="5">
    <source>
        <dbReference type="ARBA" id="ARBA00023002"/>
    </source>
</evidence>
<name>A0A368P185_AGRVI</name>
<dbReference type="EMBL" id="QUSG01000002">
    <property type="protein sequence ID" value="KAA3530197.1"/>
    <property type="molecule type" value="Genomic_DNA"/>
</dbReference>
<dbReference type="InterPro" id="IPR016160">
    <property type="entry name" value="Ald_DH_CS_CYS"/>
</dbReference>
<keyword evidence="6" id="KW-0558">Oxidation</keyword>
<dbReference type="InterPro" id="IPR029510">
    <property type="entry name" value="Ald_DH_CS_GLU"/>
</dbReference>